<dbReference type="AlphaFoldDB" id="A0A7R9AIM3"/>
<dbReference type="Gene3D" id="3.40.50.300">
    <property type="entry name" value="P-loop containing nucleotide triphosphate hydrolases"/>
    <property type="match status" value="2"/>
</dbReference>
<reference evidence="2" key="1">
    <citation type="submission" date="2020-11" db="EMBL/GenBank/DDBJ databases">
        <authorList>
            <person name="Tran Van P."/>
        </authorList>
    </citation>
    <scope>NUCLEOTIDE SEQUENCE</scope>
</reference>
<dbReference type="Pfam" id="PF13177">
    <property type="entry name" value="DNA_pol3_delta2"/>
    <property type="match status" value="1"/>
</dbReference>
<dbReference type="GO" id="GO:0009360">
    <property type="term" value="C:DNA polymerase III complex"/>
    <property type="evidence" value="ECO:0007669"/>
    <property type="project" value="TreeGrafter"/>
</dbReference>
<dbReference type="EMBL" id="CAJPEV010009638">
    <property type="protein sequence ID" value="CAG0905749.1"/>
    <property type="molecule type" value="Genomic_DNA"/>
</dbReference>
<organism evidence="2">
    <name type="scientific">Darwinula stevensoni</name>
    <dbReference type="NCBI Taxonomy" id="69355"/>
    <lineage>
        <taxon>Eukaryota</taxon>
        <taxon>Metazoa</taxon>
        <taxon>Ecdysozoa</taxon>
        <taxon>Arthropoda</taxon>
        <taxon>Crustacea</taxon>
        <taxon>Oligostraca</taxon>
        <taxon>Ostracoda</taxon>
        <taxon>Podocopa</taxon>
        <taxon>Podocopida</taxon>
        <taxon>Darwinulocopina</taxon>
        <taxon>Darwinuloidea</taxon>
        <taxon>Darwinulidae</taxon>
        <taxon>Darwinula</taxon>
    </lineage>
</organism>
<dbReference type="Pfam" id="PF02223">
    <property type="entry name" value="Thymidylate_kin"/>
    <property type="match status" value="1"/>
</dbReference>
<accession>A0A7R9AIM3</accession>
<gene>
    <name evidence="2" type="ORF">DSTB1V02_LOCUS14177</name>
</gene>
<proteinExistence type="predicted"/>
<feature type="domain" description="Thymidylate kinase-like" evidence="1">
    <location>
        <begin position="10"/>
        <end position="75"/>
    </location>
</feature>
<dbReference type="InterPro" id="IPR027417">
    <property type="entry name" value="P-loop_NTPase"/>
</dbReference>
<sequence length="406" mass="44340">MANLERVAIDGQKPDLTIMLDLDPVVGLERAASRGEAADRYEKEKLALHEERRNAFLAIAKAEPDRCAVVDAGQSQSNGELFGHDDQEAFLIRTWASGRMHHALLFSGPQGIGKATLAFRFARHILANPVFDAGSMDDTASDALLRRQIAVGAHPQVLHLTRPFDPKTQKFKTQLTVEETRRISNFLSFTVPGNGWRIVIVDPVNDMNASAANALLKNLEEPTPRTLFILIAQSQGRILPTIRSRCLQLRFEPLNVASMHHAIESLHLEGNRDAASLVAYANGSPRRAAMLAEGGALEVISAADAVLASRKFEGAAALKIGDALTSREAEPLFFLLCEHLLQRLAQFSTGAALSGLTSANRLAALHSEVSNKLAITRGYNLDKRQFLLETMRELHDGVVESGARHA</sequence>
<dbReference type="PANTHER" id="PTHR11669">
    <property type="entry name" value="REPLICATION FACTOR C / DNA POLYMERASE III GAMMA-TAU SUBUNIT"/>
    <property type="match status" value="1"/>
</dbReference>
<evidence type="ECO:0000259" key="1">
    <source>
        <dbReference type="Pfam" id="PF02223"/>
    </source>
</evidence>
<name>A0A7R9AIM3_9CRUS</name>
<dbReference type="NCBIfam" id="NF005677">
    <property type="entry name" value="PRK07471.1"/>
    <property type="match status" value="1"/>
</dbReference>
<dbReference type="OrthoDB" id="425602at2759"/>
<protein>
    <recommendedName>
        <fullName evidence="1">Thymidylate kinase-like domain-containing protein</fullName>
    </recommendedName>
</protein>
<dbReference type="EMBL" id="LR909156">
    <property type="protein sequence ID" value="CAD7254431.1"/>
    <property type="molecule type" value="Genomic_DNA"/>
</dbReference>
<dbReference type="InterPro" id="IPR050238">
    <property type="entry name" value="DNA_Rep/Repair_Clamp_Loader"/>
</dbReference>
<dbReference type="NCBIfam" id="NF006586">
    <property type="entry name" value="PRK09112.1"/>
    <property type="match status" value="1"/>
</dbReference>
<dbReference type="GO" id="GO:0006261">
    <property type="term" value="P:DNA-templated DNA replication"/>
    <property type="evidence" value="ECO:0007669"/>
    <property type="project" value="TreeGrafter"/>
</dbReference>
<dbReference type="SUPFAM" id="SSF52540">
    <property type="entry name" value="P-loop containing nucleoside triphosphate hydrolases"/>
    <property type="match status" value="2"/>
</dbReference>
<dbReference type="Proteomes" id="UP000677054">
    <property type="component" value="Unassembled WGS sequence"/>
</dbReference>
<keyword evidence="3" id="KW-1185">Reference proteome</keyword>
<evidence type="ECO:0000313" key="3">
    <source>
        <dbReference type="Proteomes" id="UP000677054"/>
    </source>
</evidence>
<dbReference type="InterPro" id="IPR039430">
    <property type="entry name" value="Thymidylate_kin-like_dom"/>
</dbReference>
<dbReference type="PANTHER" id="PTHR11669:SF8">
    <property type="entry name" value="DNA POLYMERASE III SUBUNIT DELTA"/>
    <property type="match status" value="1"/>
</dbReference>
<evidence type="ECO:0000313" key="2">
    <source>
        <dbReference type="EMBL" id="CAD7254431.1"/>
    </source>
</evidence>